<keyword evidence="2" id="KW-0472">Membrane</keyword>
<feature type="transmembrane region" description="Helical" evidence="2">
    <location>
        <begin position="68"/>
        <end position="91"/>
    </location>
</feature>
<feature type="compositionally biased region" description="Pro residues" evidence="1">
    <location>
        <begin position="31"/>
        <end position="42"/>
    </location>
</feature>
<keyword evidence="2" id="KW-1133">Transmembrane helix</keyword>
<evidence type="ECO:0000313" key="3">
    <source>
        <dbReference type="EMBL" id="KAH8995430.1"/>
    </source>
</evidence>
<dbReference type="InterPro" id="IPR014807">
    <property type="entry name" value="Coa1"/>
</dbReference>
<evidence type="ECO:0000256" key="1">
    <source>
        <dbReference type="SAM" id="MobiDB-lite"/>
    </source>
</evidence>
<dbReference type="InterPro" id="IPR042432">
    <property type="entry name" value="Coa1_fungi"/>
</dbReference>
<accession>A0AAD4LM10</accession>
<dbReference type="GO" id="GO:0033617">
    <property type="term" value="P:mitochondrial respiratory chain complex IV assembly"/>
    <property type="evidence" value="ECO:0007669"/>
    <property type="project" value="InterPro"/>
</dbReference>
<dbReference type="Pfam" id="PF08695">
    <property type="entry name" value="Coa1"/>
    <property type="match status" value="1"/>
</dbReference>
<gene>
    <name evidence="3" type="ORF">EDB92DRAFT_204835</name>
</gene>
<dbReference type="EMBL" id="JAKELL010000012">
    <property type="protein sequence ID" value="KAH8995430.1"/>
    <property type="molecule type" value="Genomic_DNA"/>
</dbReference>
<dbReference type="Proteomes" id="UP001201163">
    <property type="component" value="Unassembled WGS sequence"/>
</dbReference>
<evidence type="ECO:0000256" key="2">
    <source>
        <dbReference type="SAM" id="Phobius"/>
    </source>
</evidence>
<reference evidence="3" key="1">
    <citation type="submission" date="2022-01" db="EMBL/GenBank/DDBJ databases">
        <title>Comparative genomics reveals a dynamic genome evolution in the ectomycorrhizal milk-cap (Lactarius) mushrooms.</title>
        <authorList>
            <consortium name="DOE Joint Genome Institute"/>
            <person name="Lebreton A."/>
            <person name="Tang N."/>
            <person name="Kuo A."/>
            <person name="LaButti K."/>
            <person name="Drula E."/>
            <person name="Barry K."/>
            <person name="Clum A."/>
            <person name="Lipzen A."/>
            <person name="Mousain D."/>
            <person name="Ng V."/>
            <person name="Wang R."/>
            <person name="Wang X."/>
            <person name="Dai Y."/>
            <person name="Henrissat B."/>
            <person name="Grigoriev I.V."/>
            <person name="Guerin-Laguette A."/>
            <person name="Yu F."/>
            <person name="Martin F.M."/>
        </authorList>
    </citation>
    <scope>NUCLEOTIDE SEQUENCE</scope>
    <source>
        <strain evidence="3">QP</strain>
    </source>
</reference>
<evidence type="ECO:0000313" key="4">
    <source>
        <dbReference type="Proteomes" id="UP001201163"/>
    </source>
</evidence>
<dbReference type="AlphaFoldDB" id="A0AAD4LM10"/>
<dbReference type="PANTHER" id="PTHR28523">
    <property type="entry name" value="CYTOCHROME C OXIDASE ASSEMBLY FACTOR 1"/>
    <property type="match status" value="1"/>
</dbReference>
<proteinExistence type="predicted"/>
<dbReference type="GO" id="GO:0005743">
    <property type="term" value="C:mitochondrial inner membrane"/>
    <property type="evidence" value="ECO:0007669"/>
    <property type="project" value="TreeGrafter"/>
</dbReference>
<comment type="caution">
    <text evidence="3">The sequence shown here is derived from an EMBL/GenBank/DDBJ whole genome shotgun (WGS) entry which is preliminary data.</text>
</comment>
<name>A0AAD4LM10_9AGAM</name>
<dbReference type="PANTHER" id="PTHR28523:SF1">
    <property type="entry name" value="CYTOCHROME C OXIDASE ASSEMBLY FACTOR 1"/>
    <property type="match status" value="1"/>
</dbReference>
<keyword evidence="2" id="KW-0812">Transmembrane</keyword>
<organism evidence="3 4">
    <name type="scientific">Lactarius akahatsu</name>
    <dbReference type="NCBI Taxonomy" id="416441"/>
    <lineage>
        <taxon>Eukaryota</taxon>
        <taxon>Fungi</taxon>
        <taxon>Dikarya</taxon>
        <taxon>Basidiomycota</taxon>
        <taxon>Agaricomycotina</taxon>
        <taxon>Agaricomycetes</taxon>
        <taxon>Russulales</taxon>
        <taxon>Russulaceae</taxon>
        <taxon>Lactarius</taxon>
    </lineage>
</organism>
<protein>
    <submittedName>
        <fullName evidence="3">DUF1783-domain-containing protein</fullName>
    </submittedName>
</protein>
<keyword evidence="4" id="KW-1185">Reference proteome</keyword>
<sequence length="207" mass="22964">MLSQSLSRRSNALARPKIARPLRRTFANQLPRPPPKALPPPETFSATARPRQYYSRPHPRDLPPYRRAWPGLLAACVCGVGAWAAFLAYAANQERLSSSATRRVLSELRDSADVRAVLGDAVRPEPAWYLNGSPWVHGSVKMLQGNIDISFRVKGHKGAGTVYFTSIRKARGEPFTTLRFKIIADDGTIVLMPRESLAAHDETHVTL</sequence>
<feature type="region of interest" description="Disordered" evidence="1">
    <location>
        <begin position="23"/>
        <end position="57"/>
    </location>
</feature>